<protein>
    <submittedName>
        <fullName evidence="2">YbaK/EbsC family protein</fullName>
    </submittedName>
</protein>
<evidence type="ECO:0000259" key="1">
    <source>
        <dbReference type="Pfam" id="PF04073"/>
    </source>
</evidence>
<dbReference type="AlphaFoldDB" id="A0A538SCC6"/>
<gene>
    <name evidence="2" type="ORF">E6K73_10535</name>
</gene>
<dbReference type="Pfam" id="PF04073">
    <property type="entry name" value="tRNA_edit"/>
    <property type="match status" value="1"/>
</dbReference>
<dbReference type="Gene3D" id="3.90.960.10">
    <property type="entry name" value="YbaK/aminoacyl-tRNA synthetase-associated domain"/>
    <property type="match status" value="1"/>
</dbReference>
<reference evidence="2 3" key="1">
    <citation type="journal article" date="2019" name="Nat. Microbiol.">
        <title>Mediterranean grassland soil C-N compound turnover is dependent on rainfall and depth, and is mediated by genomically divergent microorganisms.</title>
        <authorList>
            <person name="Diamond S."/>
            <person name="Andeer P.F."/>
            <person name="Li Z."/>
            <person name="Crits-Christoph A."/>
            <person name="Burstein D."/>
            <person name="Anantharaman K."/>
            <person name="Lane K.R."/>
            <person name="Thomas B.C."/>
            <person name="Pan C."/>
            <person name="Northen T.R."/>
            <person name="Banfield J.F."/>
        </authorList>
    </citation>
    <scope>NUCLEOTIDE SEQUENCE [LARGE SCALE GENOMIC DNA]</scope>
    <source>
        <strain evidence="2">WS_3</strain>
    </source>
</reference>
<dbReference type="Proteomes" id="UP000320184">
    <property type="component" value="Unassembled WGS sequence"/>
</dbReference>
<comment type="caution">
    <text evidence="2">The sequence shown here is derived from an EMBL/GenBank/DDBJ whole genome shotgun (WGS) entry which is preliminary data.</text>
</comment>
<feature type="domain" description="YbaK/aminoacyl-tRNA synthetase-associated" evidence="1">
    <location>
        <begin position="23"/>
        <end position="144"/>
    </location>
</feature>
<evidence type="ECO:0000313" key="2">
    <source>
        <dbReference type="EMBL" id="TMQ49040.1"/>
    </source>
</evidence>
<dbReference type="SUPFAM" id="SSF55826">
    <property type="entry name" value="YbaK/ProRS associated domain"/>
    <property type="match status" value="1"/>
</dbReference>
<dbReference type="InterPro" id="IPR036754">
    <property type="entry name" value="YbaK/aa-tRNA-synt-asso_dom_sf"/>
</dbReference>
<organism evidence="2 3">
    <name type="scientific">Eiseniibacteriota bacterium</name>
    <dbReference type="NCBI Taxonomy" id="2212470"/>
    <lineage>
        <taxon>Bacteria</taxon>
        <taxon>Candidatus Eiseniibacteriota</taxon>
    </lineage>
</organism>
<dbReference type="GO" id="GO:0002161">
    <property type="term" value="F:aminoacyl-tRNA deacylase activity"/>
    <property type="evidence" value="ECO:0007669"/>
    <property type="project" value="InterPro"/>
</dbReference>
<sequence>MECRGKLESYLRSNGVPFEVRHHPQAFTAQELSEREHVPGKTHAKVVMVIADGKMVMLALPAPWRVDLERARGALGAGEVRLAREDEFVAAFPDCELGAMPPFGNLYRLPVYVDPALAEDDTIHFPVGTHTDSMSLKYRDFARLVEPTVAAFGHHV</sequence>
<dbReference type="CDD" id="cd04332">
    <property type="entry name" value="YbaK_like"/>
    <property type="match status" value="1"/>
</dbReference>
<name>A0A538SCC6_UNCEI</name>
<accession>A0A538SCC6</accession>
<proteinExistence type="predicted"/>
<dbReference type="EMBL" id="VBOT01000128">
    <property type="protein sequence ID" value="TMQ49040.1"/>
    <property type="molecule type" value="Genomic_DNA"/>
</dbReference>
<dbReference type="InterPro" id="IPR007214">
    <property type="entry name" value="YbaK/aa-tRNA-synth-assoc-dom"/>
</dbReference>
<evidence type="ECO:0000313" key="3">
    <source>
        <dbReference type="Proteomes" id="UP000320184"/>
    </source>
</evidence>